<evidence type="ECO:0000313" key="3">
    <source>
        <dbReference type="Proteomes" id="UP000799439"/>
    </source>
</evidence>
<gene>
    <name evidence="2" type="ORF">K461DRAFT_290203</name>
</gene>
<evidence type="ECO:0000313" key="2">
    <source>
        <dbReference type="EMBL" id="KAF2157942.1"/>
    </source>
</evidence>
<dbReference type="Proteomes" id="UP000799439">
    <property type="component" value="Unassembled WGS sequence"/>
</dbReference>
<feature type="compositionally biased region" description="Basic residues" evidence="1">
    <location>
        <begin position="142"/>
        <end position="152"/>
    </location>
</feature>
<proteinExistence type="predicted"/>
<accession>A0A9P4J9T1</accession>
<keyword evidence="3" id="KW-1185">Reference proteome</keyword>
<name>A0A9P4J9T1_9PEZI</name>
<sequence>MPTEGNARKKRAGYHVPRSLISWNVEADQLLLLALVYESDVRGIHLPLQEAVQHVQKGSTAEAVRQHLTKVRGAREAHNQKVPPLARRTKSKSSTNTNDTNETTAAGAKLISHTSQNSRKNKVAKSADATPEQGNAGAPPTRPRRSFRRAARKIKDEDEDSDEGVLAARAGSTSNVGGDDDEWTPSGILSGIKKRGSREHGPPDDELGSASKKAKHRAASAEATARIEPDTATFPFTPKLKIPKSLSFAADKDDKKVNTMPVVLKANPEKLRELQESAKTGPDDPFVTKPEDEIPTRGNLMYDAVVGASTVDNDSWSLTPIKTAEDDDPHAMSDFIASSSVEQTSVNHAHEEPFVVRDVTGLGPFGRQPVNTLGFYSIDGYQGPPIPRDYDWSGASATFQEQKDLGVPFAETAEKWFNALAHANGDGECYLYWSDKGRWQYSSVPVDSGQVPGHGTSDLLLQQSADITTGSNYGSFSSTGSDSIVSSKTNIDEANDLGVSGISGNDSFHQSGDDYYNFPGAQALGGSGFDSFENHDYATEYNDADASGQLRLTDVDQHGMPLIFSGDPNIGLTVLAGSSETL</sequence>
<reference evidence="2" key="1">
    <citation type="journal article" date="2020" name="Stud. Mycol.">
        <title>101 Dothideomycetes genomes: a test case for predicting lifestyles and emergence of pathogens.</title>
        <authorList>
            <person name="Haridas S."/>
            <person name="Albert R."/>
            <person name="Binder M."/>
            <person name="Bloem J."/>
            <person name="Labutti K."/>
            <person name="Salamov A."/>
            <person name="Andreopoulos B."/>
            <person name="Baker S."/>
            <person name="Barry K."/>
            <person name="Bills G."/>
            <person name="Bluhm B."/>
            <person name="Cannon C."/>
            <person name="Castanera R."/>
            <person name="Culley D."/>
            <person name="Daum C."/>
            <person name="Ezra D."/>
            <person name="Gonzalez J."/>
            <person name="Henrissat B."/>
            <person name="Kuo A."/>
            <person name="Liang C."/>
            <person name="Lipzen A."/>
            <person name="Lutzoni F."/>
            <person name="Magnuson J."/>
            <person name="Mondo S."/>
            <person name="Nolan M."/>
            <person name="Ohm R."/>
            <person name="Pangilinan J."/>
            <person name="Park H.-J."/>
            <person name="Ramirez L."/>
            <person name="Alfaro M."/>
            <person name="Sun H."/>
            <person name="Tritt A."/>
            <person name="Yoshinaga Y."/>
            <person name="Zwiers L.-H."/>
            <person name="Turgeon B."/>
            <person name="Goodwin S."/>
            <person name="Spatafora J."/>
            <person name="Crous P."/>
            <person name="Grigoriev I."/>
        </authorList>
    </citation>
    <scope>NUCLEOTIDE SEQUENCE</scope>
    <source>
        <strain evidence="2">CBS 260.36</strain>
    </source>
</reference>
<protein>
    <submittedName>
        <fullName evidence="2">Uncharacterized protein</fullName>
    </submittedName>
</protein>
<organism evidence="2 3">
    <name type="scientific">Myriangium duriaei CBS 260.36</name>
    <dbReference type="NCBI Taxonomy" id="1168546"/>
    <lineage>
        <taxon>Eukaryota</taxon>
        <taxon>Fungi</taxon>
        <taxon>Dikarya</taxon>
        <taxon>Ascomycota</taxon>
        <taxon>Pezizomycotina</taxon>
        <taxon>Dothideomycetes</taxon>
        <taxon>Dothideomycetidae</taxon>
        <taxon>Myriangiales</taxon>
        <taxon>Myriangiaceae</taxon>
        <taxon>Myriangium</taxon>
    </lineage>
</organism>
<dbReference type="AlphaFoldDB" id="A0A9P4J9T1"/>
<comment type="caution">
    <text evidence="2">The sequence shown here is derived from an EMBL/GenBank/DDBJ whole genome shotgun (WGS) entry which is preliminary data.</text>
</comment>
<evidence type="ECO:0000256" key="1">
    <source>
        <dbReference type="SAM" id="MobiDB-lite"/>
    </source>
</evidence>
<feature type="compositionally biased region" description="Low complexity" evidence="1">
    <location>
        <begin position="92"/>
        <end position="104"/>
    </location>
</feature>
<feature type="region of interest" description="Disordered" evidence="1">
    <location>
        <begin position="70"/>
        <end position="224"/>
    </location>
</feature>
<dbReference type="OrthoDB" id="3903267at2759"/>
<dbReference type="EMBL" id="ML996081">
    <property type="protein sequence ID" value="KAF2157942.1"/>
    <property type="molecule type" value="Genomic_DNA"/>
</dbReference>